<keyword evidence="1" id="KW-0732">Signal</keyword>
<dbReference type="PANTHER" id="PTHR35279:SF1">
    <property type="entry name" value="ARABINANASE_LEVANSUCRASE_INVERTASE"/>
    <property type="match status" value="1"/>
</dbReference>
<sequence>MEPSSLRALALVAAGLFAACATLPSEGGEGSLPNAHAGPFREIAGEELGNARTAPHVMEDDERFVRDASVVDLDDDPSTLAAAGFFAATLHPEDAPPDPLAPPNAVVRYDAADGRSFERSSVTVLAPELPWEGGTVAAPSAVLVRGEIWLYYAAAGGIGLARSADGLAFTREPAPVLAPAADGDGWERGAIPRSPGVVRLPDGDGWERGAIPRSPGVVRLPDGSLRMFYEVAGEAGASFLGEARSDDGLAWERVGGGPALEPASIVGAGAPEGAGAPAAEGEPFDSAAVSDPAPALAVSATGRPLLRVYYAGRDSAGRSAIGLAARLGHDGPLERAVAPVFGASSALSPRAPAVAVYPGFSLLFVTQAAGTRRGQGYPVVAAGVAPADAALPPPTR</sequence>
<dbReference type="Gene3D" id="2.115.10.20">
    <property type="entry name" value="Glycosyl hydrolase domain, family 43"/>
    <property type="match status" value="2"/>
</dbReference>
<accession>A0ABT5C8K0</accession>
<reference evidence="2 3" key="1">
    <citation type="submission" date="2023-01" db="EMBL/GenBank/DDBJ databases">
        <title>Minimal conservation of predation-associated metabolite biosynthetic gene clusters underscores biosynthetic potential of Myxococcota including descriptions for ten novel species: Archangium lansinium sp. nov., Myxococcus landrumus sp. nov., Nannocystis bai.</title>
        <authorList>
            <person name="Ahearne A."/>
            <person name="Stevens C."/>
            <person name="Dowd S."/>
        </authorList>
    </citation>
    <scope>NUCLEOTIDE SEQUENCE [LARGE SCALE GENOMIC DNA]</scope>
    <source>
        <strain evidence="2 3">WIWO2</strain>
    </source>
</reference>
<evidence type="ECO:0000256" key="1">
    <source>
        <dbReference type="SAM" id="SignalP"/>
    </source>
</evidence>
<dbReference type="SUPFAM" id="SSF75005">
    <property type="entry name" value="Arabinanase/levansucrase/invertase"/>
    <property type="match status" value="1"/>
</dbReference>
<organism evidence="2 3">
    <name type="scientific">Sorangium atrum</name>
    <dbReference type="NCBI Taxonomy" id="2995308"/>
    <lineage>
        <taxon>Bacteria</taxon>
        <taxon>Pseudomonadati</taxon>
        <taxon>Myxococcota</taxon>
        <taxon>Polyangia</taxon>
        <taxon>Polyangiales</taxon>
        <taxon>Polyangiaceae</taxon>
        <taxon>Sorangium</taxon>
    </lineage>
</organism>
<dbReference type="EMBL" id="JAQNDK010000003">
    <property type="protein sequence ID" value="MDC0682135.1"/>
    <property type="molecule type" value="Genomic_DNA"/>
</dbReference>
<evidence type="ECO:0000313" key="2">
    <source>
        <dbReference type="EMBL" id="MDC0682135.1"/>
    </source>
</evidence>
<comment type="caution">
    <text evidence="2">The sequence shown here is derived from an EMBL/GenBank/DDBJ whole genome shotgun (WGS) entry which is preliminary data.</text>
</comment>
<protein>
    <submittedName>
        <fullName evidence="2">Uncharacterized protein</fullName>
    </submittedName>
</protein>
<evidence type="ECO:0000313" key="3">
    <source>
        <dbReference type="Proteomes" id="UP001217485"/>
    </source>
</evidence>
<dbReference type="InterPro" id="IPR023296">
    <property type="entry name" value="Glyco_hydro_beta-prop_sf"/>
</dbReference>
<gene>
    <name evidence="2" type="ORF">POL72_30655</name>
</gene>
<keyword evidence="3" id="KW-1185">Reference proteome</keyword>
<feature type="signal peptide" evidence="1">
    <location>
        <begin position="1"/>
        <end position="18"/>
    </location>
</feature>
<dbReference type="PANTHER" id="PTHR35279">
    <property type="match status" value="1"/>
</dbReference>
<dbReference type="RefSeq" id="WP_272099744.1">
    <property type="nucleotide sequence ID" value="NZ_JAQNDK010000003.1"/>
</dbReference>
<feature type="chain" id="PRO_5045171501" evidence="1">
    <location>
        <begin position="19"/>
        <end position="396"/>
    </location>
</feature>
<name>A0ABT5C8K0_9BACT</name>
<dbReference type="Proteomes" id="UP001217485">
    <property type="component" value="Unassembled WGS sequence"/>
</dbReference>
<dbReference type="PROSITE" id="PS51257">
    <property type="entry name" value="PROKAR_LIPOPROTEIN"/>
    <property type="match status" value="1"/>
</dbReference>
<proteinExistence type="predicted"/>